<comment type="caution">
    <text evidence="1">The sequence shown here is derived from an EMBL/GenBank/DDBJ whole genome shotgun (WGS) entry which is preliminary data.</text>
</comment>
<dbReference type="EMBL" id="BGPR01004101">
    <property type="protein sequence ID" value="GBM95911.1"/>
    <property type="molecule type" value="Genomic_DNA"/>
</dbReference>
<dbReference type="GO" id="GO:0072686">
    <property type="term" value="C:mitotic spindle"/>
    <property type="evidence" value="ECO:0007669"/>
    <property type="project" value="TreeGrafter"/>
</dbReference>
<dbReference type="Proteomes" id="UP000499080">
    <property type="component" value="Unassembled WGS sequence"/>
</dbReference>
<reference evidence="1 2" key="1">
    <citation type="journal article" date="2019" name="Sci. Rep.">
        <title>Orb-weaving spider Araneus ventricosus genome elucidates the spidroin gene catalogue.</title>
        <authorList>
            <person name="Kono N."/>
            <person name="Nakamura H."/>
            <person name="Ohtoshi R."/>
            <person name="Moran D.A.P."/>
            <person name="Shinohara A."/>
            <person name="Yoshida Y."/>
            <person name="Fujiwara M."/>
            <person name="Mori M."/>
            <person name="Tomita M."/>
            <person name="Arakawa K."/>
        </authorList>
    </citation>
    <scope>NUCLEOTIDE SEQUENCE [LARGE SCALE GENOMIC DNA]</scope>
</reference>
<accession>A0A4Y2K095</accession>
<dbReference type="AlphaFoldDB" id="A0A4Y2K095"/>
<dbReference type="GO" id="GO:0031023">
    <property type="term" value="P:microtubule organizing center organization"/>
    <property type="evidence" value="ECO:0007669"/>
    <property type="project" value="TreeGrafter"/>
</dbReference>
<dbReference type="PANTHER" id="PTHR19378:SF0">
    <property type="entry name" value="HAUS AUGMIN-LIKE COMPLEX SUBUNIT 3"/>
    <property type="match status" value="1"/>
</dbReference>
<name>A0A4Y2K095_ARAVE</name>
<dbReference type="GO" id="GO:0005815">
    <property type="term" value="C:microtubule organizing center"/>
    <property type="evidence" value="ECO:0007669"/>
    <property type="project" value="TreeGrafter"/>
</dbReference>
<organism evidence="1 2">
    <name type="scientific">Araneus ventricosus</name>
    <name type="common">Orbweaver spider</name>
    <name type="synonym">Epeira ventricosa</name>
    <dbReference type="NCBI Taxonomy" id="182803"/>
    <lineage>
        <taxon>Eukaryota</taxon>
        <taxon>Metazoa</taxon>
        <taxon>Ecdysozoa</taxon>
        <taxon>Arthropoda</taxon>
        <taxon>Chelicerata</taxon>
        <taxon>Arachnida</taxon>
        <taxon>Araneae</taxon>
        <taxon>Araneomorphae</taxon>
        <taxon>Entelegynae</taxon>
        <taxon>Araneoidea</taxon>
        <taxon>Araneidae</taxon>
        <taxon>Araneus</taxon>
    </lineage>
</organism>
<sequence>MSASELFLDTLNRLHFPITHKYSCSDFDSIVSDPDLKSFIQSLSTLNEENVLSTEDLEEYAAIPADELEYLETLARSEDSFLEESNEEEEKEEYKFLQKHLSLTEACNENLQRQKEKLKFHHSHLLAEKDQYKKALLDAKKLHDEYNVQKVSQVETEFVSAVLSTFNLIGELQSLISESDCSSCLIPSSSFKGIENYFEEERQLLKCAEDFLRKDMELTEDPAQFAVKLPGLSQGDMQREVCFLRKVLKSARTDEIEALSTSKKLFKVVQFYTNFEEKHYPHVFEISPVQLRNKLEEEDSKYQQLIEKENMLKLCLSNTINDHVDAQCCKVGTACSKEVLQAYSNYLGKIQVPLEHLISQRSRLELVLFYLDSYRRKLEDIKNLVENTSTFIEKEKYECRIRKCQYERELEKRIPKKSEYLNDNSIFLRAYEILSDTEQMGLTFVTMNDLMQKAETLFEEKEDVEKVQNKKMNILKLLEDDRIVMEKLIFKGKKFFDLLEKDSSFSRHLNKLHLKDSTLVNAITEFNSYKSKKRKVLEQSLNQRLARKLFIFALTNKETFVKWIENIKDRCFVFCKKAVFNTLNSTECWNVHPCRACRYNVDSSVADESASFPADGVKPHG</sequence>
<dbReference type="InterPro" id="IPR026206">
    <property type="entry name" value="HAUS3"/>
</dbReference>
<dbReference type="GO" id="GO:0070652">
    <property type="term" value="C:HAUS complex"/>
    <property type="evidence" value="ECO:0007669"/>
    <property type="project" value="InterPro"/>
</dbReference>
<protein>
    <submittedName>
        <fullName evidence="1">Uncharacterized protein</fullName>
    </submittedName>
</protein>
<proteinExistence type="predicted"/>
<evidence type="ECO:0000313" key="1">
    <source>
        <dbReference type="EMBL" id="GBM95911.1"/>
    </source>
</evidence>
<keyword evidence="2" id="KW-1185">Reference proteome</keyword>
<dbReference type="GO" id="GO:0051225">
    <property type="term" value="P:spindle assembly"/>
    <property type="evidence" value="ECO:0007669"/>
    <property type="project" value="InterPro"/>
</dbReference>
<evidence type="ECO:0000313" key="2">
    <source>
        <dbReference type="Proteomes" id="UP000499080"/>
    </source>
</evidence>
<gene>
    <name evidence="1" type="ORF">AVEN_66396_1</name>
</gene>
<dbReference type="PANTHER" id="PTHR19378">
    <property type="entry name" value="GOLGIN- RELATED"/>
    <property type="match status" value="1"/>
</dbReference>
<dbReference type="OrthoDB" id="2159690at2759"/>